<comment type="cofactor">
    <cofactor evidence="1">
        <name>pyridoxal 5'-phosphate</name>
        <dbReference type="ChEBI" id="CHEBI:597326"/>
    </cofactor>
</comment>
<evidence type="ECO:0000256" key="3">
    <source>
        <dbReference type="ARBA" id="ARBA00013053"/>
    </source>
</evidence>
<dbReference type="EMBL" id="CAJFDI010000003">
    <property type="protein sequence ID" value="CAD5221931.1"/>
    <property type="molecule type" value="Genomic_DNA"/>
</dbReference>
<dbReference type="EMBL" id="CAJFCV020000003">
    <property type="protein sequence ID" value="CAG9108899.1"/>
    <property type="molecule type" value="Genomic_DNA"/>
</dbReference>
<dbReference type="SUPFAM" id="SSF56752">
    <property type="entry name" value="D-aminoacid aminotransferase-like PLP-dependent enzymes"/>
    <property type="match status" value="1"/>
</dbReference>
<evidence type="ECO:0000256" key="8">
    <source>
        <dbReference type="ARBA" id="ARBA00023304"/>
    </source>
</evidence>
<organism evidence="11 13">
    <name type="scientific">Bursaphelenchus xylophilus</name>
    <name type="common">Pinewood nematode worm</name>
    <name type="synonym">Aphelenchoides xylophilus</name>
    <dbReference type="NCBI Taxonomy" id="6326"/>
    <lineage>
        <taxon>Eukaryota</taxon>
        <taxon>Metazoa</taxon>
        <taxon>Ecdysozoa</taxon>
        <taxon>Nematoda</taxon>
        <taxon>Chromadorea</taxon>
        <taxon>Rhabditida</taxon>
        <taxon>Tylenchina</taxon>
        <taxon>Tylenchomorpha</taxon>
        <taxon>Aphelenchoidea</taxon>
        <taxon>Aphelenchoididae</taxon>
        <taxon>Bursaphelenchus</taxon>
    </lineage>
</organism>
<dbReference type="InterPro" id="IPR043132">
    <property type="entry name" value="BCAT-like_C"/>
</dbReference>
<dbReference type="InterPro" id="IPR036038">
    <property type="entry name" value="Aminotransferase-like"/>
</dbReference>
<feature type="modified residue" description="N6-(pyridoxal phosphate)lysine" evidence="9">
    <location>
        <position position="241"/>
    </location>
</feature>
<evidence type="ECO:0000313" key="10">
    <source>
        <dbReference type="EMBL" id="CAD5221931.1"/>
    </source>
</evidence>
<dbReference type="Proteomes" id="UP000582659">
    <property type="component" value="Unassembled WGS sequence"/>
</dbReference>
<reference evidence="13" key="1">
    <citation type="submission" date="2016-11" db="UniProtKB">
        <authorList>
            <consortium name="WormBaseParasite"/>
        </authorList>
    </citation>
    <scope>IDENTIFICATION</scope>
</reference>
<dbReference type="NCBIfam" id="TIGR01123">
    <property type="entry name" value="ilvE_II"/>
    <property type="match status" value="1"/>
</dbReference>
<evidence type="ECO:0000256" key="4">
    <source>
        <dbReference type="ARBA" id="ARBA00022576"/>
    </source>
</evidence>
<sequence length="412" mass="46342">MSAILHLRGSAYRRLFRSVRFAGTLNSAPSTKPEPTLPGSTFYHKDLETIVAGPGQLQIKPKNVDEIKFGHCFSDHMVEIDWTAESGWHRPLLSPLHNFQFHPGAKVLHYAIQLFEGMKAYRGVDGKIRLFRPEMNMARMRRTAARSALPDFDGEELIKIIGEMIRVDKEWVPYSTTGSLYLRPTLIGTEGTLGVAHSNSAKLFVLSGPVGAYYPTGLKPISLLADSSYIRAFPGGVGAYKMGCNYAPTILVGKQAAELGCQQVLWLFDDDEKLTEVGTMNIMVYWTNENGEEELVTPPLSDGLILPGVTRDSLLDICREWNEFKITERYPTMEEVRRAIKEKRVKQIFGAGTACIVSPVGRILYHNKETNEYEDLFIPTMTAGNVMQRLYDTILDIQYGRIEKPGWMREVA</sequence>
<dbReference type="PIRSF" id="PIRSF006468">
    <property type="entry name" value="BCAT1"/>
    <property type="match status" value="1"/>
</dbReference>
<evidence type="ECO:0000256" key="5">
    <source>
        <dbReference type="ARBA" id="ARBA00022605"/>
    </source>
</evidence>
<gene>
    <name evidence="10" type="ORF">BXYJ_LOCUS6924</name>
</gene>
<dbReference type="FunFam" id="3.20.10.10:FF:000004">
    <property type="entry name" value="Branched-chain-amino-acid aminotransferase"/>
    <property type="match status" value="1"/>
</dbReference>
<dbReference type="GO" id="GO:0009099">
    <property type="term" value="P:L-valine biosynthetic process"/>
    <property type="evidence" value="ECO:0007669"/>
    <property type="project" value="TreeGrafter"/>
</dbReference>
<reference evidence="10" key="2">
    <citation type="submission" date="2020-09" db="EMBL/GenBank/DDBJ databases">
        <authorList>
            <person name="Kikuchi T."/>
        </authorList>
    </citation>
    <scope>NUCLEOTIDE SEQUENCE</scope>
    <source>
        <strain evidence="10">Ka4C1</strain>
    </source>
</reference>
<dbReference type="InterPro" id="IPR001544">
    <property type="entry name" value="Aminotrans_IV"/>
</dbReference>
<name>A0A1I7SSS3_BURXY</name>
<evidence type="ECO:0000313" key="12">
    <source>
        <dbReference type="Proteomes" id="UP000659654"/>
    </source>
</evidence>
<dbReference type="Gene3D" id="3.20.10.10">
    <property type="entry name" value="D-amino Acid Aminotransferase, subunit A, domain 2"/>
    <property type="match status" value="1"/>
</dbReference>
<keyword evidence="6" id="KW-0808">Transferase</keyword>
<dbReference type="InterPro" id="IPR033939">
    <property type="entry name" value="BCAT_family"/>
</dbReference>
<dbReference type="GO" id="GO:0005739">
    <property type="term" value="C:mitochondrion"/>
    <property type="evidence" value="ECO:0007669"/>
    <property type="project" value="TreeGrafter"/>
</dbReference>
<evidence type="ECO:0000256" key="9">
    <source>
        <dbReference type="PIRSR" id="PIRSR006468-1"/>
    </source>
</evidence>
<dbReference type="SMR" id="A0A1I7SSS3"/>
<keyword evidence="8" id="KW-0100">Branched-chain amino acid biosynthesis</keyword>
<dbReference type="GO" id="GO:0004084">
    <property type="term" value="F:branched-chain-amino-acid transaminase activity"/>
    <property type="evidence" value="ECO:0007669"/>
    <property type="project" value="UniProtKB-EC"/>
</dbReference>
<dbReference type="Gene3D" id="3.30.470.10">
    <property type="match status" value="1"/>
</dbReference>
<evidence type="ECO:0000313" key="13">
    <source>
        <dbReference type="WBParaSite" id="BXY_1609100.1"/>
    </source>
</evidence>
<proteinExistence type="inferred from homology"/>
<evidence type="ECO:0000256" key="1">
    <source>
        <dbReference type="ARBA" id="ARBA00001933"/>
    </source>
</evidence>
<evidence type="ECO:0000256" key="7">
    <source>
        <dbReference type="ARBA" id="ARBA00022898"/>
    </source>
</evidence>
<keyword evidence="5" id="KW-0028">Amino-acid biosynthesis</keyword>
<dbReference type="PANTHER" id="PTHR11825:SF44">
    <property type="entry name" value="BRANCHED-CHAIN-AMINO-ACID AMINOTRANSFERASE"/>
    <property type="match status" value="1"/>
</dbReference>
<dbReference type="Proteomes" id="UP000659654">
    <property type="component" value="Unassembled WGS sequence"/>
</dbReference>
<evidence type="ECO:0000256" key="2">
    <source>
        <dbReference type="ARBA" id="ARBA00009320"/>
    </source>
</evidence>
<dbReference type="InterPro" id="IPR043131">
    <property type="entry name" value="BCAT-like_N"/>
</dbReference>
<dbReference type="Pfam" id="PF01063">
    <property type="entry name" value="Aminotran_4"/>
    <property type="match status" value="1"/>
</dbReference>
<dbReference type="WBParaSite" id="BXY_1609100.1">
    <property type="protein sequence ID" value="BXY_1609100.1"/>
    <property type="gene ID" value="BXY_1609100"/>
</dbReference>
<dbReference type="OrthoDB" id="1732691at2759"/>
<evidence type="ECO:0000256" key="6">
    <source>
        <dbReference type="ARBA" id="ARBA00022679"/>
    </source>
</evidence>
<evidence type="ECO:0000313" key="11">
    <source>
        <dbReference type="Proteomes" id="UP000095284"/>
    </source>
</evidence>
<keyword evidence="4" id="KW-0032">Aminotransferase</keyword>
<dbReference type="FunFam" id="3.30.470.10:FF:000002">
    <property type="entry name" value="Branched-chain-amino-acid aminotransferase"/>
    <property type="match status" value="1"/>
</dbReference>
<dbReference type="NCBIfam" id="NF009897">
    <property type="entry name" value="PRK13357.1"/>
    <property type="match status" value="1"/>
</dbReference>
<keyword evidence="12" id="KW-1185">Reference proteome</keyword>
<dbReference type="CDD" id="cd01557">
    <property type="entry name" value="BCAT_beta_family"/>
    <property type="match status" value="1"/>
</dbReference>
<protein>
    <recommendedName>
        <fullName evidence="3">branched-chain-amino-acid transaminase</fullName>
        <ecNumber evidence="3">2.6.1.42</ecNumber>
    </recommendedName>
</protein>
<accession>A0A1I7SSS3</accession>
<dbReference type="GO" id="GO:0009098">
    <property type="term" value="P:L-leucine biosynthetic process"/>
    <property type="evidence" value="ECO:0007669"/>
    <property type="project" value="TreeGrafter"/>
</dbReference>
<comment type="similarity">
    <text evidence="2">Belongs to the class-IV pyridoxal-phosphate-dependent aminotransferase family.</text>
</comment>
<dbReference type="AlphaFoldDB" id="A0A1I7SSS3"/>
<dbReference type="Proteomes" id="UP000095284">
    <property type="component" value="Unplaced"/>
</dbReference>
<dbReference type="PANTHER" id="PTHR11825">
    <property type="entry name" value="SUBGROUP IIII AMINOTRANSFERASE"/>
    <property type="match status" value="1"/>
</dbReference>
<dbReference type="eggNOG" id="KOG0975">
    <property type="taxonomic scope" value="Eukaryota"/>
</dbReference>
<dbReference type="EC" id="2.6.1.42" evidence="3"/>
<keyword evidence="7" id="KW-0663">Pyridoxal phosphate</keyword>
<dbReference type="InterPro" id="IPR005786">
    <property type="entry name" value="B_amino_transII"/>
</dbReference>